<dbReference type="PRINTS" id="PR00598">
    <property type="entry name" value="HTHMARR"/>
</dbReference>
<evidence type="ECO:0000313" key="5">
    <source>
        <dbReference type="EMBL" id="MCB8876020.1"/>
    </source>
</evidence>
<dbReference type="InterPro" id="IPR039422">
    <property type="entry name" value="MarR/SlyA-like"/>
</dbReference>
<dbReference type="PANTHER" id="PTHR33164:SF64">
    <property type="entry name" value="TRANSCRIPTIONAL REGULATOR SLYA"/>
    <property type="match status" value="1"/>
</dbReference>
<dbReference type="EMBL" id="JAESVB010000005">
    <property type="protein sequence ID" value="MCB8876020.1"/>
    <property type="molecule type" value="Genomic_DNA"/>
</dbReference>
<evidence type="ECO:0000256" key="2">
    <source>
        <dbReference type="ARBA" id="ARBA00023125"/>
    </source>
</evidence>
<gene>
    <name evidence="5" type="ORF">ASILVAE211_12575</name>
</gene>
<dbReference type="SMART" id="SM00347">
    <property type="entry name" value="HTH_MARR"/>
    <property type="match status" value="1"/>
</dbReference>
<proteinExistence type="predicted"/>
<evidence type="ECO:0000256" key="3">
    <source>
        <dbReference type="ARBA" id="ARBA00023163"/>
    </source>
</evidence>
<dbReference type="InterPro" id="IPR036390">
    <property type="entry name" value="WH_DNA-bd_sf"/>
</dbReference>
<evidence type="ECO:0000256" key="1">
    <source>
        <dbReference type="ARBA" id="ARBA00023015"/>
    </source>
</evidence>
<dbReference type="InterPro" id="IPR000835">
    <property type="entry name" value="HTH_MarR-typ"/>
</dbReference>
<dbReference type="PROSITE" id="PS50995">
    <property type="entry name" value="HTH_MARR_2"/>
    <property type="match status" value="1"/>
</dbReference>
<dbReference type="GO" id="GO:0006950">
    <property type="term" value="P:response to stress"/>
    <property type="evidence" value="ECO:0007669"/>
    <property type="project" value="TreeGrafter"/>
</dbReference>
<dbReference type="RefSeq" id="WP_227321681.1">
    <property type="nucleotide sequence ID" value="NZ_JAESVB010000005.1"/>
</dbReference>
<keyword evidence="2" id="KW-0238">DNA-binding</keyword>
<reference evidence="5" key="1">
    <citation type="journal article" date="2021" name="Microorganisms">
        <title>Acidisoma silvae sp. nov. and Acidisomacellulosilytica sp. nov., Two Acidophilic Bacteria Isolated from Decaying Wood, Hydrolyzing Cellulose and Producing Poly-3-hydroxybutyrate.</title>
        <authorList>
            <person name="Mieszkin S."/>
            <person name="Pouder E."/>
            <person name="Uroz S."/>
            <person name="Simon-Colin C."/>
            <person name="Alain K."/>
        </authorList>
    </citation>
    <scope>NUCLEOTIDE SEQUENCE</scope>
    <source>
        <strain evidence="5">HW T2.11</strain>
    </source>
</reference>
<dbReference type="Proteomes" id="UP000708298">
    <property type="component" value="Unassembled WGS sequence"/>
</dbReference>
<keyword evidence="6" id="KW-1185">Reference proteome</keyword>
<name>A0A963YTA6_9PROT</name>
<protein>
    <submittedName>
        <fullName evidence="5">MarR family transcriptional regulator</fullName>
    </submittedName>
</protein>
<keyword evidence="1" id="KW-0805">Transcription regulation</keyword>
<accession>A0A963YTA6</accession>
<dbReference type="PANTHER" id="PTHR33164">
    <property type="entry name" value="TRANSCRIPTIONAL REGULATOR, MARR FAMILY"/>
    <property type="match status" value="1"/>
</dbReference>
<keyword evidence="3" id="KW-0804">Transcription</keyword>
<evidence type="ECO:0000259" key="4">
    <source>
        <dbReference type="PROSITE" id="PS50995"/>
    </source>
</evidence>
<feature type="domain" description="HTH marR-type" evidence="4">
    <location>
        <begin position="3"/>
        <end position="136"/>
    </location>
</feature>
<sequence>MRATEFGRLIYRISVAWRREIDVRVRDFGLTEATWRPLLYLGRLGDGQRQTDLAAALMIEAASLVRLVDALERAGLAERVEDPDDRRSKRITMTEQGRAIYAQVDTIHQGLAENFVRDIAPEDMAICASVLERIELAIDAQSDRLTIDESEPA</sequence>
<dbReference type="InterPro" id="IPR036388">
    <property type="entry name" value="WH-like_DNA-bd_sf"/>
</dbReference>
<evidence type="ECO:0000313" key="6">
    <source>
        <dbReference type="Proteomes" id="UP000708298"/>
    </source>
</evidence>
<dbReference type="Pfam" id="PF12802">
    <property type="entry name" value="MarR_2"/>
    <property type="match status" value="1"/>
</dbReference>
<dbReference type="GO" id="GO:0003677">
    <property type="term" value="F:DNA binding"/>
    <property type="evidence" value="ECO:0007669"/>
    <property type="project" value="UniProtKB-KW"/>
</dbReference>
<dbReference type="SUPFAM" id="SSF46785">
    <property type="entry name" value="Winged helix' DNA-binding domain"/>
    <property type="match status" value="1"/>
</dbReference>
<dbReference type="GO" id="GO:0003700">
    <property type="term" value="F:DNA-binding transcription factor activity"/>
    <property type="evidence" value="ECO:0007669"/>
    <property type="project" value="InterPro"/>
</dbReference>
<dbReference type="Gene3D" id="1.10.10.10">
    <property type="entry name" value="Winged helix-like DNA-binding domain superfamily/Winged helix DNA-binding domain"/>
    <property type="match status" value="1"/>
</dbReference>
<dbReference type="AlphaFoldDB" id="A0A963YTA6"/>
<organism evidence="5 6">
    <name type="scientific">Acidisoma silvae</name>
    <dbReference type="NCBI Taxonomy" id="2802396"/>
    <lineage>
        <taxon>Bacteria</taxon>
        <taxon>Pseudomonadati</taxon>
        <taxon>Pseudomonadota</taxon>
        <taxon>Alphaproteobacteria</taxon>
        <taxon>Acetobacterales</taxon>
        <taxon>Acidocellaceae</taxon>
        <taxon>Acidisoma</taxon>
    </lineage>
</organism>
<reference evidence="5" key="2">
    <citation type="submission" date="2021-01" db="EMBL/GenBank/DDBJ databases">
        <authorList>
            <person name="Mieszkin S."/>
            <person name="Pouder E."/>
            <person name="Alain K."/>
        </authorList>
    </citation>
    <scope>NUCLEOTIDE SEQUENCE</scope>
    <source>
        <strain evidence="5">HW T2.11</strain>
    </source>
</reference>
<comment type="caution">
    <text evidence="5">The sequence shown here is derived from an EMBL/GenBank/DDBJ whole genome shotgun (WGS) entry which is preliminary data.</text>
</comment>